<dbReference type="GO" id="GO:0016757">
    <property type="term" value="F:glycosyltransferase activity"/>
    <property type="evidence" value="ECO:0007669"/>
    <property type="project" value="InterPro"/>
</dbReference>
<dbReference type="PANTHER" id="PTHR20961">
    <property type="entry name" value="GLYCOSYLTRANSFERASE"/>
    <property type="match status" value="1"/>
</dbReference>
<dbReference type="InterPro" id="IPR007657">
    <property type="entry name" value="Glycosyltransferase_61"/>
</dbReference>
<name>A0A150G6A3_GONPE</name>
<dbReference type="PANTHER" id="PTHR20961:SF124">
    <property type="entry name" value="GLYCOSYLTRANSFERASE"/>
    <property type="match status" value="1"/>
</dbReference>
<keyword evidence="2" id="KW-1185">Reference proteome</keyword>
<dbReference type="AlphaFoldDB" id="A0A150G6A3"/>
<organism evidence="1 2">
    <name type="scientific">Gonium pectorale</name>
    <name type="common">Green alga</name>
    <dbReference type="NCBI Taxonomy" id="33097"/>
    <lineage>
        <taxon>Eukaryota</taxon>
        <taxon>Viridiplantae</taxon>
        <taxon>Chlorophyta</taxon>
        <taxon>core chlorophytes</taxon>
        <taxon>Chlorophyceae</taxon>
        <taxon>CS clade</taxon>
        <taxon>Chlamydomonadales</taxon>
        <taxon>Volvocaceae</taxon>
        <taxon>Gonium</taxon>
    </lineage>
</organism>
<proteinExistence type="predicted"/>
<dbReference type="Proteomes" id="UP000075714">
    <property type="component" value="Unassembled WGS sequence"/>
</dbReference>
<accession>A0A150G6A3</accession>
<reference evidence="2" key="1">
    <citation type="journal article" date="2016" name="Nat. Commun.">
        <title>The Gonium pectorale genome demonstrates co-option of cell cycle regulation during the evolution of multicellularity.</title>
        <authorList>
            <person name="Hanschen E.R."/>
            <person name="Marriage T.N."/>
            <person name="Ferris P.J."/>
            <person name="Hamaji T."/>
            <person name="Toyoda A."/>
            <person name="Fujiyama A."/>
            <person name="Neme R."/>
            <person name="Noguchi H."/>
            <person name="Minakuchi Y."/>
            <person name="Suzuki M."/>
            <person name="Kawai-Toyooka H."/>
            <person name="Smith D.R."/>
            <person name="Sparks H."/>
            <person name="Anderson J."/>
            <person name="Bakaric R."/>
            <person name="Luria V."/>
            <person name="Karger A."/>
            <person name="Kirschner M.W."/>
            <person name="Durand P.M."/>
            <person name="Michod R.E."/>
            <person name="Nozaki H."/>
            <person name="Olson B.J."/>
        </authorList>
    </citation>
    <scope>NUCLEOTIDE SEQUENCE [LARGE SCALE GENOMIC DNA]</scope>
    <source>
        <strain evidence="2">NIES-2863</strain>
    </source>
</reference>
<sequence>MGEFFAQLATVADVYFRQKGMIDDLATLVMANPWGMGVPSYQRVMMSPYSRFPLISFHDLSARPHTAADVAGGEGHEHGAWRQEGYHVSCFEQAVLCKLSGRPQGLAITAKVLYDHMKDHVPIDPLGFGTPDSGPASGPRQAGAAAAVVPGPAPAHAPTSVHDDTALRVLIEARSGPVRNLLNLHDIVAACDAANAQGGFRAGSFTRLSCKVLNTADSPQLHGNARFYATAGAVRSAHVLVALHGAGAANCFFLEDDNGSTALLEIRACGFGTRYCVWPNWFMQTQLTSRSVTSIRFFALNVEDPAQCEPSDYEAAVSASNGTLRTWGGDDFRARDKHLRLRPSTFVSMLRHVGSLLRNSSAFQAAKAADRLHGYAVPGGLALGPLCVANATELVRKGAPIIA</sequence>
<evidence type="ECO:0000313" key="1">
    <source>
        <dbReference type="EMBL" id="KXZ45358.1"/>
    </source>
</evidence>
<protein>
    <submittedName>
        <fullName evidence="1">Uncharacterized protein</fullName>
    </submittedName>
</protein>
<dbReference type="OrthoDB" id="531429at2759"/>
<gene>
    <name evidence="1" type="ORF">GPECTOR_55g264</name>
</gene>
<evidence type="ECO:0000313" key="2">
    <source>
        <dbReference type="Proteomes" id="UP000075714"/>
    </source>
</evidence>
<comment type="caution">
    <text evidence="1">The sequence shown here is derived from an EMBL/GenBank/DDBJ whole genome shotgun (WGS) entry which is preliminary data.</text>
</comment>
<dbReference type="EMBL" id="LSYV01000056">
    <property type="protein sequence ID" value="KXZ45358.1"/>
    <property type="molecule type" value="Genomic_DNA"/>
</dbReference>